<dbReference type="AlphaFoldDB" id="A0A0F4XJT8"/>
<dbReference type="PATRIC" id="fig|132476.4.peg.1953"/>
<gene>
    <name evidence="1" type="ORF">VP02_18885</name>
</gene>
<dbReference type="EMBL" id="JZXC01000019">
    <property type="protein sequence ID" value="KKA06217.1"/>
    <property type="molecule type" value="Genomic_DNA"/>
</dbReference>
<proteinExistence type="predicted"/>
<sequence length="449" mass="50959">MEMTQYTSRVTALEERRSTIAQRSKEAIARNNVRKEYKFRNGNEDLPVISLPEEFLIYRLENYRTRDTQLSLIAAGEQEVGFFDPARREDPSVQARQHRILYQQAQTGSGESVTPIHSELGRVGVQTEDLIISSDGIVVNGNRRLSAMRELWTSDPAKFSEFRDIKCSVLPESATPTEILKLEIGLQMQPETKLPYEWTALGRAVRDLRESLIPDDEIANLMNRDRSDIVRAAKMIDNADLYLDEWLSRPQSYDQLDETEQAFKQIALKNNVKGDDSGIREITRQFDFLLIEQRKHLTDRAYIFINAIEQNAELFLENLASALDIDLPAAEPKKPSQIKISFEPSGPAAKNYEPLVDYLHAQRENSDAVKKLTATIQHVSLIAAEQGKKKETAALDFASQAEKRLNAVDIQTAGPATHEDLRSCLERCINRSETLLAELSDRQVQGRSK</sequence>
<protein>
    <submittedName>
        <fullName evidence="1">Uncharacterized protein</fullName>
    </submittedName>
</protein>
<dbReference type="OrthoDB" id="3176965at2"/>
<organism evidence="1 2">
    <name type="scientific">Pseudomonas kilonensis</name>
    <dbReference type="NCBI Taxonomy" id="132476"/>
    <lineage>
        <taxon>Bacteria</taxon>
        <taxon>Pseudomonadati</taxon>
        <taxon>Pseudomonadota</taxon>
        <taxon>Gammaproteobacteria</taxon>
        <taxon>Pseudomonadales</taxon>
        <taxon>Pseudomonadaceae</taxon>
        <taxon>Pseudomonas</taxon>
    </lineage>
</organism>
<evidence type="ECO:0000313" key="2">
    <source>
        <dbReference type="Proteomes" id="UP000033662"/>
    </source>
</evidence>
<accession>A0A0F4XJT8</accession>
<name>A0A0F4XJT8_9PSED</name>
<reference evidence="1 2" key="1">
    <citation type="submission" date="2015-03" db="EMBL/GenBank/DDBJ databases">
        <title>Pseudomonas fluorescens 1855-344 Genome sequencing and assembly.</title>
        <authorList>
            <person name="Eng W.W.H."/>
            <person name="Gan H.M."/>
            <person name="Savka M.A."/>
        </authorList>
    </citation>
    <scope>NUCLEOTIDE SEQUENCE [LARGE SCALE GENOMIC DNA]</scope>
    <source>
        <strain evidence="1 2">1855-344</strain>
    </source>
</reference>
<evidence type="ECO:0000313" key="1">
    <source>
        <dbReference type="EMBL" id="KKA06217.1"/>
    </source>
</evidence>
<comment type="caution">
    <text evidence="1">The sequence shown here is derived from an EMBL/GenBank/DDBJ whole genome shotgun (WGS) entry which is preliminary data.</text>
</comment>
<dbReference type="Proteomes" id="UP000033662">
    <property type="component" value="Unassembled WGS sequence"/>
</dbReference>